<sequence>MPVTNTQPAAGRGGEEEGGGRGRGGKWGAMDEYVHLSIILMRRRRASDQREPQATAGCSGVTYPRKDSIRAFLSEQQHRDLDVLTLNECFNFFLYESSSSLHAHTLDCRPSSPPPTSSSWEIISESSSSVIPTNSSLFCSHLPGGGGGERRGLRQADVTTDWSRHLQLHLNGVGGYDCDGVAATAGSIAVIRWERDVNGPREALHRTWRHLETPGDIV</sequence>
<dbReference type="AlphaFoldDB" id="A0A9N7TNU9"/>
<evidence type="ECO:0000313" key="3">
    <source>
        <dbReference type="Proteomes" id="UP001153269"/>
    </source>
</evidence>
<dbReference type="Proteomes" id="UP001153269">
    <property type="component" value="Unassembled WGS sequence"/>
</dbReference>
<evidence type="ECO:0000313" key="2">
    <source>
        <dbReference type="EMBL" id="CAB1415478.1"/>
    </source>
</evidence>
<name>A0A9N7TNU9_PLEPL</name>
<reference evidence="2" key="1">
    <citation type="submission" date="2020-03" db="EMBL/GenBank/DDBJ databases">
        <authorList>
            <person name="Weist P."/>
        </authorList>
    </citation>
    <scope>NUCLEOTIDE SEQUENCE</scope>
</reference>
<accession>A0A9N7TNU9</accession>
<gene>
    <name evidence="2" type="ORF">PLEPLA_LOCUS3194</name>
</gene>
<evidence type="ECO:0000256" key="1">
    <source>
        <dbReference type="SAM" id="MobiDB-lite"/>
    </source>
</evidence>
<dbReference type="EMBL" id="CADEAL010000158">
    <property type="protein sequence ID" value="CAB1415478.1"/>
    <property type="molecule type" value="Genomic_DNA"/>
</dbReference>
<protein>
    <submittedName>
        <fullName evidence="2">Uncharacterized protein</fullName>
    </submittedName>
</protein>
<feature type="region of interest" description="Disordered" evidence="1">
    <location>
        <begin position="1"/>
        <end position="26"/>
    </location>
</feature>
<proteinExistence type="predicted"/>
<comment type="caution">
    <text evidence="2">The sequence shown here is derived from an EMBL/GenBank/DDBJ whole genome shotgun (WGS) entry which is preliminary data.</text>
</comment>
<keyword evidence="3" id="KW-1185">Reference proteome</keyword>
<organism evidence="2 3">
    <name type="scientific">Pleuronectes platessa</name>
    <name type="common">European plaice</name>
    <dbReference type="NCBI Taxonomy" id="8262"/>
    <lineage>
        <taxon>Eukaryota</taxon>
        <taxon>Metazoa</taxon>
        <taxon>Chordata</taxon>
        <taxon>Craniata</taxon>
        <taxon>Vertebrata</taxon>
        <taxon>Euteleostomi</taxon>
        <taxon>Actinopterygii</taxon>
        <taxon>Neopterygii</taxon>
        <taxon>Teleostei</taxon>
        <taxon>Neoteleostei</taxon>
        <taxon>Acanthomorphata</taxon>
        <taxon>Carangaria</taxon>
        <taxon>Pleuronectiformes</taxon>
        <taxon>Pleuronectoidei</taxon>
        <taxon>Pleuronectidae</taxon>
        <taxon>Pleuronectes</taxon>
    </lineage>
</organism>